<evidence type="ECO:0000313" key="3">
    <source>
        <dbReference type="Proteomes" id="UP001589906"/>
    </source>
</evidence>
<reference evidence="2 3" key="1">
    <citation type="submission" date="2024-09" db="EMBL/GenBank/DDBJ databases">
        <authorList>
            <person name="Sun Q."/>
            <person name="Mori K."/>
        </authorList>
    </citation>
    <scope>NUCLEOTIDE SEQUENCE [LARGE SCALE GENOMIC DNA]</scope>
    <source>
        <strain evidence="2 3">NCAIM B.02621</strain>
    </source>
</reference>
<accession>A0ABV6R7F4</accession>
<evidence type="ECO:0000313" key="2">
    <source>
        <dbReference type="EMBL" id="MFC0634942.1"/>
    </source>
</evidence>
<name>A0ABV6R7F4_9CAUL</name>
<dbReference type="Proteomes" id="UP001589906">
    <property type="component" value="Unassembled WGS sequence"/>
</dbReference>
<organism evidence="2 3">
    <name type="scientific">Brevundimonas balnearis</name>
    <dbReference type="NCBI Taxonomy" id="1572858"/>
    <lineage>
        <taxon>Bacteria</taxon>
        <taxon>Pseudomonadati</taxon>
        <taxon>Pseudomonadota</taxon>
        <taxon>Alphaproteobacteria</taxon>
        <taxon>Caulobacterales</taxon>
        <taxon>Caulobacteraceae</taxon>
        <taxon>Brevundimonas</taxon>
    </lineage>
</organism>
<proteinExistence type="predicted"/>
<feature type="transmembrane region" description="Helical" evidence="1">
    <location>
        <begin position="53"/>
        <end position="71"/>
    </location>
</feature>
<comment type="caution">
    <text evidence="2">The sequence shown here is derived from an EMBL/GenBank/DDBJ whole genome shotgun (WGS) entry which is preliminary data.</text>
</comment>
<feature type="transmembrane region" description="Helical" evidence="1">
    <location>
        <begin position="20"/>
        <end position="41"/>
    </location>
</feature>
<dbReference type="EMBL" id="JBHLSW010000015">
    <property type="protein sequence ID" value="MFC0634942.1"/>
    <property type="molecule type" value="Genomic_DNA"/>
</dbReference>
<keyword evidence="3" id="KW-1185">Reference proteome</keyword>
<keyword evidence="1" id="KW-1133">Transmembrane helix</keyword>
<dbReference type="RefSeq" id="WP_376837040.1">
    <property type="nucleotide sequence ID" value="NZ_JBHLSW010000015.1"/>
</dbReference>
<sequence>MPAFAGAGGRASAGQTFALGLAHVAISVVVHTAIVLAAAGFGGRLIRVAGRPWARAGMAAGLALIALWLAWEIAA</sequence>
<gene>
    <name evidence="2" type="ORF">ACFFGE_13760</name>
</gene>
<keyword evidence="1" id="KW-0472">Membrane</keyword>
<evidence type="ECO:0008006" key="4">
    <source>
        <dbReference type="Google" id="ProtNLM"/>
    </source>
</evidence>
<protein>
    <recommendedName>
        <fullName evidence="4">GDT1 family protein</fullName>
    </recommendedName>
</protein>
<evidence type="ECO:0000256" key="1">
    <source>
        <dbReference type="SAM" id="Phobius"/>
    </source>
</evidence>
<keyword evidence="1" id="KW-0812">Transmembrane</keyword>